<feature type="compositionally biased region" description="Low complexity" evidence="1">
    <location>
        <begin position="11"/>
        <end position="43"/>
    </location>
</feature>
<dbReference type="EMBL" id="CP136890">
    <property type="protein sequence ID" value="WOK91530.1"/>
    <property type="molecule type" value="Genomic_DNA"/>
</dbReference>
<sequence>MSMAMEEPLLSSPTATTTTTSSSSSSSTSASFSSSDNETTANPTATTPAILARLTAILTLVVLALWANHEASKGVDISIINSAAKSHAAAAHLFHLKFVSNGRAYRITHRASQFVEQILYPDEQYPRKPVDRITLQLAGVELASATSISADEATGGDYTIHLSPILMSVVDADAALAAAVQRAVARVWLWDGRRTAPEPLLDAVAEYLAAAAGFGPISLSNAHASSRESNGSSCWSAEFLQYGEARQSEFVAALNRGMRQRWSELTEEDAFGSPPIRHLCAAYKSETGHQIIESFNTTSAE</sequence>
<gene>
    <name evidence="2" type="ORF">Cni_G00221</name>
</gene>
<organism evidence="2 3">
    <name type="scientific">Canna indica</name>
    <name type="common">Indian-shot</name>
    <dbReference type="NCBI Taxonomy" id="4628"/>
    <lineage>
        <taxon>Eukaryota</taxon>
        <taxon>Viridiplantae</taxon>
        <taxon>Streptophyta</taxon>
        <taxon>Embryophyta</taxon>
        <taxon>Tracheophyta</taxon>
        <taxon>Spermatophyta</taxon>
        <taxon>Magnoliopsida</taxon>
        <taxon>Liliopsida</taxon>
        <taxon>Zingiberales</taxon>
        <taxon>Cannaceae</taxon>
        <taxon>Canna</taxon>
    </lineage>
</organism>
<dbReference type="InterPro" id="IPR007541">
    <property type="entry name" value="Uncharacterised_BSP"/>
</dbReference>
<accession>A0AAQ3PW68</accession>
<evidence type="ECO:0000256" key="1">
    <source>
        <dbReference type="SAM" id="MobiDB-lite"/>
    </source>
</evidence>
<evidence type="ECO:0000313" key="2">
    <source>
        <dbReference type="EMBL" id="WOK91530.1"/>
    </source>
</evidence>
<dbReference type="AlphaFoldDB" id="A0AAQ3PW68"/>
<evidence type="ECO:0000313" key="3">
    <source>
        <dbReference type="Proteomes" id="UP001327560"/>
    </source>
</evidence>
<dbReference type="PANTHER" id="PTHR33321:SF3">
    <property type="entry name" value="OS05G0582000 PROTEIN"/>
    <property type="match status" value="1"/>
</dbReference>
<protein>
    <submittedName>
        <fullName evidence="2">Uncharacterized protein</fullName>
    </submittedName>
</protein>
<dbReference type="Proteomes" id="UP001327560">
    <property type="component" value="Chromosome 1"/>
</dbReference>
<dbReference type="Pfam" id="PF04450">
    <property type="entry name" value="BSP"/>
    <property type="match status" value="1"/>
</dbReference>
<proteinExistence type="predicted"/>
<feature type="region of interest" description="Disordered" evidence="1">
    <location>
        <begin position="1"/>
        <end position="43"/>
    </location>
</feature>
<reference evidence="2 3" key="1">
    <citation type="submission" date="2023-10" db="EMBL/GenBank/DDBJ databases">
        <title>Chromosome-scale genome assembly provides insights into flower coloration mechanisms of Canna indica.</title>
        <authorList>
            <person name="Li C."/>
        </authorList>
    </citation>
    <scope>NUCLEOTIDE SEQUENCE [LARGE SCALE GENOMIC DNA]</scope>
    <source>
        <tissue evidence="2">Flower</tissue>
    </source>
</reference>
<dbReference type="PANTHER" id="PTHR33321">
    <property type="match status" value="1"/>
</dbReference>
<name>A0AAQ3PW68_9LILI</name>
<keyword evidence="3" id="KW-1185">Reference proteome</keyword>